<dbReference type="PROSITE" id="PS51257">
    <property type="entry name" value="PROKAR_LIPOPROTEIN"/>
    <property type="match status" value="1"/>
</dbReference>
<proteinExistence type="predicted"/>
<sequence>MTRVLLILMTLSLLQGCASNERARPFQIKNLAKSDIDMVTDQHIRAVNTLVRELTIKLYKRNPRELKKAPAGMTLNRRLHQLLDSPRQINHAELGSRYGVDAMPLVFDPEFKGDRVFALMIGISGMLHASYSYRNEFFLLDEIDQQKLYNSARNLEAVAWRLNNLHAPDGEPFLLTNGISDKGVSNLSFERIFGKLIAYQDMMANIVANKTNRAIKNVVVGFASTTLLPI</sequence>
<comment type="caution">
    <text evidence="1">The sequence shown here is derived from an EMBL/GenBank/DDBJ whole genome shotgun (WGS) entry which is preliminary data.</text>
</comment>
<dbReference type="EMBL" id="JMQN01000015">
    <property type="protein sequence ID" value="KEA64759.1"/>
    <property type="molecule type" value="Genomic_DNA"/>
</dbReference>
<evidence type="ECO:0000313" key="2">
    <source>
        <dbReference type="Proteomes" id="UP000028252"/>
    </source>
</evidence>
<protein>
    <submittedName>
        <fullName evidence="1">Putative lipoprotein</fullName>
    </submittedName>
</protein>
<name>A0A081G1V4_9GAMM</name>
<organism evidence="1 2">
    <name type="scientific">Marinobacterium lacunae</name>
    <dbReference type="NCBI Taxonomy" id="1232683"/>
    <lineage>
        <taxon>Bacteria</taxon>
        <taxon>Pseudomonadati</taxon>
        <taxon>Pseudomonadota</taxon>
        <taxon>Gammaproteobacteria</taxon>
        <taxon>Oceanospirillales</taxon>
        <taxon>Oceanospirillaceae</taxon>
        <taxon>Marinobacterium</taxon>
    </lineage>
</organism>
<evidence type="ECO:0000313" key="1">
    <source>
        <dbReference type="EMBL" id="KEA64759.1"/>
    </source>
</evidence>
<keyword evidence="1" id="KW-0449">Lipoprotein</keyword>
<accession>A0A081G1V4</accession>
<dbReference type="STRING" id="1232683.ADIMK_1212"/>
<dbReference type="Proteomes" id="UP000028252">
    <property type="component" value="Unassembled WGS sequence"/>
</dbReference>
<dbReference type="AlphaFoldDB" id="A0A081G1V4"/>
<dbReference type="eggNOG" id="ENOG502Z9JN">
    <property type="taxonomic scope" value="Bacteria"/>
</dbReference>
<dbReference type="RefSeq" id="WP_231517005.1">
    <property type="nucleotide sequence ID" value="NZ_JMQN01000015.1"/>
</dbReference>
<gene>
    <name evidence="1" type="ORF">ADIMK_1212</name>
</gene>
<keyword evidence="2" id="KW-1185">Reference proteome</keyword>
<reference evidence="1 2" key="1">
    <citation type="submission" date="2014-04" db="EMBL/GenBank/DDBJ databases">
        <title>Marinobacterium kochiensis sp. nov., isolated from sediment sample collected from Kochi backwaters in Kerala, India.</title>
        <authorList>
            <person name="Singh A."/>
            <person name="Pinnaka A.K."/>
        </authorList>
    </citation>
    <scope>NUCLEOTIDE SEQUENCE [LARGE SCALE GENOMIC DNA]</scope>
    <source>
        <strain evidence="1 2">AK27</strain>
    </source>
</reference>
<dbReference type="PATRIC" id="fig|1232683.4.peg.1202"/>